<keyword evidence="1" id="KW-0472">Membrane</keyword>
<keyword evidence="1" id="KW-1133">Transmembrane helix</keyword>
<sequence>MDTRVPWDIRGHLTCRTDICISAPAHSPCLVTVVATPHSEVDPTVSTLVQNMMILLTARRILMNLMAHLMTIMAVAIQWEDVALVPPATSPPLTPRSLLLLHPVTMIPTAVVQPMIARKAMRSVRRSVTGTSWSLATMQKRNRRIPTPKRRSHNLRYCGSVICKLQER</sequence>
<name>A0A8D8QUZ6_9HEMI</name>
<proteinExistence type="predicted"/>
<dbReference type="EMBL" id="HBUF01099487">
    <property type="protein sequence ID" value="CAG6637754.1"/>
    <property type="molecule type" value="Transcribed_RNA"/>
</dbReference>
<organism evidence="2">
    <name type="scientific">Cacopsylla melanoneura</name>
    <dbReference type="NCBI Taxonomy" id="428564"/>
    <lineage>
        <taxon>Eukaryota</taxon>
        <taxon>Metazoa</taxon>
        <taxon>Ecdysozoa</taxon>
        <taxon>Arthropoda</taxon>
        <taxon>Hexapoda</taxon>
        <taxon>Insecta</taxon>
        <taxon>Pterygota</taxon>
        <taxon>Neoptera</taxon>
        <taxon>Paraneoptera</taxon>
        <taxon>Hemiptera</taxon>
        <taxon>Sternorrhyncha</taxon>
        <taxon>Psylloidea</taxon>
        <taxon>Psyllidae</taxon>
        <taxon>Psyllinae</taxon>
        <taxon>Cacopsylla</taxon>
    </lineage>
</organism>
<evidence type="ECO:0000313" key="2">
    <source>
        <dbReference type="EMBL" id="CAG6637754.1"/>
    </source>
</evidence>
<protein>
    <submittedName>
        <fullName evidence="2">Uncharacterized protein</fullName>
    </submittedName>
</protein>
<keyword evidence="1" id="KW-0812">Transmembrane</keyword>
<feature type="transmembrane region" description="Helical" evidence="1">
    <location>
        <begin position="99"/>
        <end position="117"/>
    </location>
</feature>
<accession>A0A8D8QUZ6</accession>
<dbReference type="AlphaFoldDB" id="A0A8D8QUZ6"/>
<feature type="transmembrane region" description="Helical" evidence="1">
    <location>
        <begin position="61"/>
        <end position="79"/>
    </location>
</feature>
<reference evidence="2" key="1">
    <citation type="submission" date="2021-05" db="EMBL/GenBank/DDBJ databases">
        <authorList>
            <person name="Alioto T."/>
            <person name="Alioto T."/>
            <person name="Gomez Garrido J."/>
        </authorList>
    </citation>
    <scope>NUCLEOTIDE SEQUENCE</scope>
</reference>
<evidence type="ECO:0000256" key="1">
    <source>
        <dbReference type="SAM" id="Phobius"/>
    </source>
</evidence>